<comment type="caution">
    <text evidence="1">The sequence shown here is derived from an EMBL/GenBank/DDBJ whole genome shotgun (WGS) entry which is preliminary data.</text>
</comment>
<keyword evidence="2" id="KW-1185">Reference proteome</keyword>
<accession>A0ABS5PEZ8</accession>
<proteinExistence type="predicted"/>
<dbReference type="EMBL" id="JAGYVZ010000014">
    <property type="protein sequence ID" value="MBS7232475.1"/>
    <property type="molecule type" value="Genomic_DNA"/>
</dbReference>
<gene>
    <name evidence="1" type="ORF">KHA90_15760</name>
</gene>
<evidence type="ECO:0000313" key="1">
    <source>
        <dbReference type="EMBL" id="MBS7232475.1"/>
    </source>
</evidence>
<dbReference type="RefSeq" id="WP_213302471.1">
    <property type="nucleotide sequence ID" value="NZ_JAGYVZ010000014.1"/>
</dbReference>
<organism evidence="1 2">
    <name type="scientific">Flavobacterium psychroterrae</name>
    <dbReference type="NCBI Taxonomy" id="2133767"/>
    <lineage>
        <taxon>Bacteria</taxon>
        <taxon>Pseudomonadati</taxon>
        <taxon>Bacteroidota</taxon>
        <taxon>Flavobacteriia</taxon>
        <taxon>Flavobacteriales</taxon>
        <taxon>Flavobacteriaceae</taxon>
        <taxon>Flavobacterium</taxon>
    </lineage>
</organism>
<dbReference type="InterPro" id="IPR021505">
    <property type="entry name" value="Phage_B3_Orf6"/>
</dbReference>
<name>A0ABS5PEZ8_9FLAO</name>
<sequence length="234" mass="26593">MNTEIKTPVINLNNLSEKDLRAELVKRQNAKADIKATLEELKSESIPLYFDELKKWSDEGVRIKSHIFKEIKSMLEMKLEAYSEKTDQKSHTFTTKEGTSIIIGYNENAGYTDDVFIGVAKVKSFINSLISDKKTAGLVNQINRLLRPDKKGNLDPKRVLELKQMANEYNDIGLIEGVEIIENAYNPKLSSWYIKASFKNNVGIEQNLPLSMSSIPFPENFDLSFLLPQDDATE</sequence>
<dbReference type="Pfam" id="PF11363">
    <property type="entry name" value="DUF3164"/>
    <property type="match status" value="1"/>
</dbReference>
<evidence type="ECO:0000313" key="2">
    <source>
        <dbReference type="Proteomes" id="UP000722625"/>
    </source>
</evidence>
<protein>
    <submittedName>
        <fullName evidence="1">DUF3164 family protein</fullName>
    </submittedName>
</protein>
<reference evidence="1 2" key="1">
    <citation type="journal article" date="2018" name="Int. J. Syst. Evol. Microbiol.">
        <title>Flavobacterium chryseum sp. nov. and Flavobacterium psychroterrae sp. nov., novel environmental bacteria isolated from Antarctica.</title>
        <authorList>
            <person name="Kralova S."/>
            <person name="Svec P."/>
            <person name="Busse H.J."/>
            <person name="Stankova E."/>
            <person name="Vaczi P."/>
            <person name="Sedlacek I."/>
        </authorList>
    </citation>
    <scope>NUCLEOTIDE SEQUENCE [LARGE SCALE GENOMIC DNA]</scope>
    <source>
        <strain evidence="1 2">CCM 8827</strain>
    </source>
</reference>
<dbReference type="Proteomes" id="UP000722625">
    <property type="component" value="Unassembled WGS sequence"/>
</dbReference>